<keyword evidence="2" id="KW-0131">Cell cycle</keyword>
<dbReference type="InterPro" id="IPR059098">
    <property type="entry name" value="WHD_MCM2"/>
</dbReference>
<comment type="caution">
    <text evidence="4">The sequence shown here is derived from an EMBL/GenBank/DDBJ whole genome shotgun (WGS) entry which is preliminary data.</text>
</comment>
<dbReference type="GO" id="GO:0042555">
    <property type="term" value="C:MCM complex"/>
    <property type="evidence" value="ECO:0007669"/>
    <property type="project" value="InterPro"/>
</dbReference>
<gene>
    <name evidence="4" type="ORF">GPM918_LOCUS14464</name>
    <name evidence="5" type="ORF">SRO942_LOCUS14464</name>
</gene>
<dbReference type="PANTHER" id="PTHR11630">
    <property type="entry name" value="DNA REPLICATION LICENSING FACTOR MCM FAMILY MEMBER"/>
    <property type="match status" value="1"/>
</dbReference>
<dbReference type="Proteomes" id="UP000681722">
    <property type="component" value="Unassembled WGS sequence"/>
</dbReference>
<proteinExistence type="inferred from homology"/>
<evidence type="ECO:0000313" key="6">
    <source>
        <dbReference type="Proteomes" id="UP000663829"/>
    </source>
</evidence>
<dbReference type="Proteomes" id="UP000663829">
    <property type="component" value="Unassembled WGS sequence"/>
</dbReference>
<dbReference type="GO" id="GO:0003697">
    <property type="term" value="F:single-stranded DNA binding"/>
    <property type="evidence" value="ECO:0007669"/>
    <property type="project" value="TreeGrafter"/>
</dbReference>
<dbReference type="InterPro" id="IPR031327">
    <property type="entry name" value="MCM"/>
</dbReference>
<dbReference type="InterPro" id="IPR012340">
    <property type="entry name" value="NA-bd_OB-fold"/>
</dbReference>
<dbReference type="Gene3D" id="2.40.50.140">
    <property type="entry name" value="Nucleic acid-binding proteins"/>
    <property type="match status" value="1"/>
</dbReference>
<dbReference type="GO" id="GO:0017116">
    <property type="term" value="F:single-stranded DNA helicase activity"/>
    <property type="evidence" value="ECO:0007669"/>
    <property type="project" value="TreeGrafter"/>
</dbReference>
<dbReference type="AlphaFoldDB" id="A0A814HUX7"/>
<evidence type="ECO:0000256" key="1">
    <source>
        <dbReference type="ARBA" id="ARBA00008010"/>
    </source>
</evidence>
<dbReference type="GO" id="GO:1902975">
    <property type="term" value="P:mitotic DNA replication initiation"/>
    <property type="evidence" value="ECO:0007669"/>
    <property type="project" value="TreeGrafter"/>
</dbReference>
<dbReference type="Pfam" id="PF23669">
    <property type="entry name" value="WHD_MCM2"/>
    <property type="match status" value="1"/>
</dbReference>
<dbReference type="InterPro" id="IPR008045">
    <property type="entry name" value="MCM2"/>
</dbReference>
<dbReference type="Pfam" id="PF12619">
    <property type="entry name" value="MCM2_N"/>
    <property type="match status" value="1"/>
</dbReference>
<dbReference type="PANTHER" id="PTHR11630:SF44">
    <property type="entry name" value="DNA REPLICATION LICENSING FACTOR MCM2"/>
    <property type="match status" value="1"/>
</dbReference>
<dbReference type="OrthoDB" id="844at2759"/>
<dbReference type="GO" id="GO:0043138">
    <property type="term" value="F:3'-5' DNA helicase activity"/>
    <property type="evidence" value="ECO:0007669"/>
    <property type="project" value="TreeGrafter"/>
</dbReference>
<sequence>MIIMSCRDYQVIPELDRYVAESIGDEDVDAITLDQRREVDGLIKRREREKRRRLGIENDFGDDESDIDTRHFQCHKRRQDESQDDGCIFEHLHKLIGINDVVTTSAGVLAQESPRAVPSERIRRSKEILLLSDLCDTCRPGDGIISFYETLTDEDIQEIIKSSGNPRITHRIYTSIAPSIYGYEIIKKSIAIAVKEKILVFQGYLTYKKDNNEFLLFLLKQLVQEFIVYQHDHLNAPNKICKENLISRARQYGVVDLQQFYQSTLFRFHGFKYEDKLIV</sequence>
<dbReference type="GO" id="GO:0000727">
    <property type="term" value="P:double-strand break repair via break-induced replication"/>
    <property type="evidence" value="ECO:0007669"/>
    <property type="project" value="TreeGrafter"/>
</dbReference>
<dbReference type="GO" id="GO:0005524">
    <property type="term" value="F:ATP binding"/>
    <property type="evidence" value="ECO:0007669"/>
    <property type="project" value="InterPro"/>
</dbReference>
<name>A0A814HUX7_9BILA</name>
<accession>A0A814HUX7</accession>
<dbReference type="Gene3D" id="3.40.50.300">
    <property type="entry name" value="P-loop containing nucleotide triphosphate hydrolases"/>
    <property type="match status" value="1"/>
</dbReference>
<evidence type="ECO:0000313" key="5">
    <source>
        <dbReference type="EMBL" id="CAF3786395.1"/>
    </source>
</evidence>
<evidence type="ECO:0000256" key="2">
    <source>
        <dbReference type="ARBA" id="ARBA00023306"/>
    </source>
</evidence>
<dbReference type="EMBL" id="CAJNOQ010003485">
    <property type="protein sequence ID" value="CAF1014880.1"/>
    <property type="molecule type" value="Genomic_DNA"/>
</dbReference>
<dbReference type="GO" id="GO:0005634">
    <property type="term" value="C:nucleus"/>
    <property type="evidence" value="ECO:0007669"/>
    <property type="project" value="InterPro"/>
</dbReference>
<feature type="domain" description="DNA replication licensing factor MCM2-like winged-helix" evidence="3">
    <location>
        <begin position="209"/>
        <end position="276"/>
    </location>
</feature>
<evidence type="ECO:0000313" key="4">
    <source>
        <dbReference type="EMBL" id="CAF1014880.1"/>
    </source>
</evidence>
<evidence type="ECO:0000259" key="3">
    <source>
        <dbReference type="Pfam" id="PF23669"/>
    </source>
</evidence>
<comment type="similarity">
    <text evidence="1">Belongs to the MCM family.</text>
</comment>
<keyword evidence="6" id="KW-1185">Reference proteome</keyword>
<protein>
    <recommendedName>
        <fullName evidence="3">DNA replication licensing factor MCM2-like winged-helix domain-containing protein</fullName>
    </recommendedName>
</protein>
<reference evidence="4" key="1">
    <citation type="submission" date="2021-02" db="EMBL/GenBank/DDBJ databases">
        <authorList>
            <person name="Nowell W R."/>
        </authorList>
    </citation>
    <scope>NUCLEOTIDE SEQUENCE</scope>
</reference>
<organism evidence="4 6">
    <name type="scientific">Didymodactylos carnosus</name>
    <dbReference type="NCBI Taxonomy" id="1234261"/>
    <lineage>
        <taxon>Eukaryota</taxon>
        <taxon>Metazoa</taxon>
        <taxon>Spiralia</taxon>
        <taxon>Gnathifera</taxon>
        <taxon>Rotifera</taxon>
        <taxon>Eurotatoria</taxon>
        <taxon>Bdelloidea</taxon>
        <taxon>Philodinida</taxon>
        <taxon>Philodinidae</taxon>
        <taxon>Didymodactylos</taxon>
    </lineage>
</organism>
<dbReference type="EMBL" id="CAJOBC010003485">
    <property type="protein sequence ID" value="CAF3786395.1"/>
    <property type="molecule type" value="Genomic_DNA"/>
</dbReference>
<dbReference type="InterPro" id="IPR027417">
    <property type="entry name" value="P-loop_NTPase"/>
</dbReference>